<keyword evidence="5" id="KW-0378">Hydrolase</keyword>
<dbReference type="SUPFAM" id="SSF141523">
    <property type="entry name" value="L,D-transpeptidase catalytic domain-like"/>
    <property type="match status" value="1"/>
</dbReference>
<dbReference type="GO" id="GO:0071972">
    <property type="term" value="F:peptidoglycan L,D-transpeptidase activity"/>
    <property type="evidence" value="ECO:0007669"/>
    <property type="project" value="TreeGrafter"/>
</dbReference>
<dbReference type="GO" id="GO:0005576">
    <property type="term" value="C:extracellular region"/>
    <property type="evidence" value="ECO:0007669"/>
    <property type="project" value="TreeGrafter"/>
</dbReference>
<dbReference type="PANTHER" id="PTHR30582">
    <property type="entry name" value="L,D-TRANSPEPTIDASE"/>
    <property type="match status" value="1"/>
</dbReference>
<dbReference type="GO" id="GO:0008360">
    <property type="term" value="P:regulation of cell shape"/>
    <property type="evidence" value="ECO:0007669"/>
    <property type="project" value="UniProtKB-UniRule"/>
</dbReference>
<evidence type="ECO:0000313" key="13">
    <source>
        <dbReference type="Proteomes" id="UP000033649"/>
    </source>
</evidence>
<sequence>MSIVSDATLSRRAVLAGLASFGALALAGCTTTGATRTAPSEPVRPAVPPEILAMYAARPEEDHPVPAADISMMNPIYWRQEVANTTGEAEGAVVVDTANYFLYFTMPNGRAMRYGVGLGRAGFEWSGKGHIAYKRKWPVWTPPAEMIERQPELEMYRHGQPPGLLNALGARALYIHQGNRDTLYRVHGTMDVATIGTAVSSGCVRLLFQDIIDLHDRVPNGAPILVI</sequence>
<evidence type="ECO:0000256" key="8">
    <source>
        <dbReference type="ARBA" id="ARBA00023316"/>
    </source>
</evidence>
<dbReference type="GO" id="GO:0016757">
    <property type="term" value="F:glycosyltransferase activity"/>
    <property type="evidence" value="ECO:0007669"/>
    <property type="project" value="UniProtKB-KW"/>
</dbReference>
<dbReference type="InterPro" id="IPR050979">
    <property type="entry name" value="LD-transpeptidase"/>
</dbReference>
<comment type="caution">
    <text evidence="12">The sequence shown here is derived from an EMBL/GenBank/DDBJ whole genome shotgun (WGS) entry which is preliminary data.</text>
</comment>
<evidence type="ECO:0000259" key="11">
    <source>
        <dbReference type="PROSITE" id="PS52029"/>
    </source>
</evidence>
<dbReference type="UniPathway" id="UPA00219"/>
<dbReference type="PANTHER" id="PTHR30582:SF24">
    <property type="entry name" value="L,D-TRANSPEPTIDASE ERFK_SRFK-RELATED"/>
    <property type="match status" value="1"/>
</dbReference>
<keyword evidence="8 9" id="KW-0961">Cell wall biogenesis/degradation</keyword>
<keyword evidence="3" id="KW-0328">Glycosyltransferase</keyword>
<dbReference type="PROSITE" id="PS51318">
    <property type="entry name" value="TAT"/>
    <property type="match status" value="1"/>
</dbReference>
<evidence type="ECO:0000256" key="6">
    <source>
        <dbReference type="ARBA" id="ARBA00022960"/>
    </source>
</evidence>
<proteinExistence type="inferred from homology"/>
<dbReference type="InterPro" id="IPR005490">
    <property type="entry name" value="LD_TPept_cat_dom"/>
</dbReference>
<dbReference type="Gene3D" id="2.40.440.10">
    <property type="entry name" value="L,D-transpeptidase catalytic domain-like"/>
    <property type="match status" value="1"/>
</dbReference>
<dbReference type="RefSeq" id="WP_046106445.1">
    <property type="nucleotide sequence ID" value="NZ_JZEY01000061.1"/>
</dbReference>
<evidence type="ECO:0000256" key="7">
    <source>
        <dbReference type="ARBA" id="ARBA00022984"/>
    </source>
</evidence>
<comment type="similarity">
    <text evidence="2">Belongs to the YkuD family.</text>
</comment>
<dbReference type="Pfam" id="PF03734">
    <property type="entry name" value="YkuD"/>
    <property type="match status" value="1"/>
</dbReference>
<evidence type="ECO:0000256" key="9">
    <source>
        <dbReference type="PROSITE-ProRule" id="PRU01373"/>
    </source>
</evidence>
<dbReference type="GO" id="GO:0071555">
    <property type="term" value="P:cell wall organization"/>
    <property type="evidence" value="ECO:0007669"/>
    <property type="project" value="UniProtKB-UniRule"/>
</dbReference>
<dbReference type="AlphaFoldDB" id="A0A0F5FHI7"/>
<keyword evidence="10" id="KW-0732">Signal</keyword>
<dbReference type="InterPro" id="IPR006311">
    <property type="entry name" value="TAT_signal"/>
</dbReference>
<feature type="domain" description="L,D-TPase catalytic" evidence="11">
    <location>
        <begin position="91"/>
        <end position="227"/>
    </location>
</feature>
<feature type="chain" id="PRO_5002486629" description="L,D-TPase catalytic domain-containing protein" evidence="10">
    <location>
        <begin position="28"/>
        <end position="227"/>
    </location>
</feature>
<dbReference type="CDD" id="cd16913">
    <property type="entry name" value="YkuD_like"/>
    <property type="match status" value="1"/>
</dbReference>
<dbReference type="Proteomes" id="UP000033649">
    <property type="component" value="Unassembled WGS sequence"/>
</dbReference>
<evidence type="ECO:0000256" key="5">
    <source>
        <dbReference type="ARBA" id="ARBA00022801"/>
    </source>
</evidence>
<name>A0A0F5FHI7_9HYPH</name>
<dbReference type="OrthoDB" id="8478453at2"/>
<dbReference type="GO" id="GO:0018104">
    <property type="term" value="P:peptidoglycan-protein cross-linking"/>
    <property type="evidence" value="ECO:0007669"/>
    <property type="project" value="TreeGrafter"/>
</dbReference>
<keyword evidence="7 9" id="KW-0573">Peptidoglycan synthesis</keyword>
<evidence type="ECO:0000256" key="1">
    <source>
        <dbReference type="ARBA" id="ARBA00004752"/>
    </source>
</evidence>
<dbReference type="EMBL" id="JZEY01000061">
    <property type="protein sequence ID" value="KKB08364.1"/>
    <property type="molecule type" value="Genomic_DNA"/>
</dbReference>
<evidence type="ECO:0000313" key="12">
    <source>
        <dbReference type="EMBL" id="KKB08364.1"/>
    </source>
</evidence>
<keyword evidence="13" id="KW-1185">Reference proteome</keyword>
<dbReference type="PATRIC" id="fig|429727.3.peg.3171"/>
<dbReference type="STRING" id="429727.VE26_15490"/>
<keyword evidence="6 9" id="KW-0133">Cell shape</keyword>
<gene>
    <name evidence="12" type="ORF">VE26_15490</name>
</gene>
<comment type="pathway">
    <text evidence="1 9">Cell wall biogenesis; peptidoglycan biosynthesis.</text>
</comment>
<keyword evidence="4" id="KW-0808">Transferase</keyword>
<organism evidence="12 13">
    <name type="scientific">Devosia chinhatensis</name>
    <dbReference type="NCBI Taxonomy" id="429727"/>
    <lineage>
        <taxon>Bacteria</taxon>
        <taxon>Pseudomonadati</taxon>
        <taxon>Pseudomonadota</taxon>
        <taxon>Alphaproteobacteria</taxon>
        <taxon>Hyphomicrobiales</taxon>
        <taxon>Devosiaceae</taxon>
        <taxon>Devosia</taxon>
    </lineage>
</organism>
<dbReference type="InterPro" id="IPR038063">
    <property type="entry name" value="Transpep_catalytic_dom"/>
</dbReference>
<dbReference type="PROSITE" id="PS52029">
    <property type="entry name" value="LD_TPASE"/>
    <property type="match status" value="1"/>
</dbReference>
<feature type="signal peptide" evidence="10">
    <location>
        <begin position="1"/>
        <end position="27"/>
    </location>
</feature>
<accession>A0A0F5FHI7</accession>
<reference evidence="12 13" key="1">
    <citation type="submission" date="2015-03" db="EMBL/GenBank/DDBJ databases">
        <authorList>
            <person name="Hassan Y."/>
            <person name="Lepp D."/>
            <person name="Li X.-Z."/>
            <person name="Zhou T."/>
        </authorList>
    </citation>
    <scope>NUCLEOTIDE SEQUENCE [LARGE SCALE GENOMIC DNA]</scope>
    <source>
        <strain evidence="12 13">IPL18</strain>
    </source>
</reference>
<evidence type="ECO:0000256" key="3">
    <source>
        <dbReference type="ARBA" id="ARBA00022676"/>
    </source>
</evidence>
<feature type="active site" description="Nucleophile" evidence="9">
    <location>
        <position position="203"/>
    </location>
</feature>
<evidence type="ECO:0000256" key="4">
    <source>
        <dbReference type="ARBA" id="ARBA00022679"/>
    </source>
</evidence>
<evidence type="ECO:0000256" key="2">
    <source>
        <dbReference type="ARBA" id="ARBA00005992"/>
    </source>
</evidence>
<feature type="active site" description="Proton donor/acceptor" evidence="9">
    <location>
        <position position="187"/>
    </location>
</feature>
<protein>
    <recommendedName>
        <fullName evidence="11">L,D-TPase catalytic domain-containing protein</fullName>
    </recommendedName>
</protein>
<evidence type="ECO:0000256" key="10">
    <source>
        <dbReference type="SAM" id="SignalP"/>
    </source>
</evidence>